<dbReference type="PROSITE" id="PS50943">
    <property type="entry name" value="HTH_CROC1"/>
    <property type="match status" value="1"/>
</dbReference>
<protein>
    <submittedName>
        <fullName evidence="3">Helix-turn-helix transcriptional regulator</fullName>
    </submittedName>
</protein>
<name>A0A8J6M211_9FIRM</name>
<evidence type="ECO:0000256" key="1">
    <source>
        <dbReference type="ARBA" id="ARBA00023125"/>
    </source>
</evidence>
<evidence type="ECO:0000313" key="4">
    <source>
        <dbReference type="Proteomes" id="UP000597668"/>
    </source>
</evidence>
<gene>
    <name evidence="3" type="ORF">H8K20_11115</name>
</gene>
<sequence>MSKTSERIRHARKHCRLTTKQLTYFIGVSERSVVRYENDQSTPGTHSLIQLASIFDLSTDYLLGLFDNAEASFLELYRTKNIFYRNVQNNHIREETDYYWIEFLRKMNLSHCGAKCSGRV</sequence>
<comment type="caution">
    <text evidence="3">The sequence shown here is derived from an EMBL/GenBank/DDBJ whole genome shotgun (WGS) entry which is preliminary data.</text>
</comment>
<dbReference type="Proteomes" id="UP000597668">
    <property type="component" value="Unassembled WGS sequence"/>
</dbReference>
<organism evidence="3 4">
    <name type="scientific">Neobittarella massiliensis</name>
    <name type="common">ex Bilen et al. 2018</name>
    <dbReference type="NCBI Taxonomy" id="2041842"/>
    <lineage>
        <taxon>Bacteria</taxon>
        <taxon>Bacillati</taxon>
        <taxon>Bacillota</taxon>
        <taxon>Clostridia</taxon>
        <taxon>Eubacteriales</taxon>
        <taxon>Oscillospiraceae</taxon>
        <taxon>Neobittarella (ex Bilen et al. 2018)</taxon>
    </lineage>
</organism>
<reference evidence="3" key="1">
    <citation type="submission" date="2020-08" db="EMBL/GenBank/DDBJ databases">
        <authorList>
            <person name="Liu C."/>
            <person name="Sun Q."/>
        </authorList>
    </citation>
    <scope>NUCLEOTIDE SEQUENCE</scope>
    <source>
        <strain evidence="3">NSJ-65</strain>
    </source>
</reference>
<dbReference type="PANTHER" id="PTHR46558:SF11">
    <property type="entry name" value="HTH-TYPE TRANSCRIPTIONAL REGULATOR XRE"/>
    <property type="match status" value="1"/>
</dbReference>
<dbReference type="InterPro" id="IPR001387">
    <property type="entry name" value="Cro/C1-type_HTH"/>
</dbReference>
<dbReference type="EMBL" id="JACOGI010000002">
    <property type="protein sequence ID" value="MBC3516946.1"/>
    <property type="molecule type" value="Genomic_DNA"/>
</dbReference>
<dbReference type="RefSeq" id="WP_186488449.1">
    <property type="nucleotide sequence ID" value="NZ_JACOGI010000002.1"/>
</dbReference>
<keyword evidence="1" id="KW-0238">DNA-binding</keyword>
<dbReference type="InterPro" id="IPR010982">
    <property type="entry name" value="Lambda_DNA-bd_dom_sf"/>
</dbReference>
<dbReference type="CDD" id="cd00093">
    <property type="entry name" value="HTH_XRE"/>
    <property type="match status" value="1"/>
</dbReference>
<keyword evidence="4" id="KW-1185">Reference proteome</keyword>
<proteinExistence type="predicted"/>
<dbReference type="Pfam" id="PF12844">
    <property type="entry name" value="HTH_19"/>
    <property type="match status" value="1"/>
</dbReference>
<feature type="domain" description="HTH cro/C1-type" evidence="2">
    <location>
        <begin position="8"/>
        <end position="62"/>
    </location>
</feature>
<dbReference type="PANTHER" id="PTHR46558">
    <property type="entry name" value="TRACRIPTIONAL REGULATORY PROTEIN-RELATED-RELATED"/>
    <property type="match status" value="1"/>
</dbReference>
<dbReference type="SUPFAM" id="SSF47413">
    <property type="entry name" value="lambda repressor-like DNA-binding domains"/>
    <property type="match status" value="1"/>
</dbReference>
<dbReference type="Gene3D" id="1.10.260.40">
    <property type="entry name" value="lambda repressor-like DNA-binding domains"/>
    <property type="match status" value="1"/>
</dbReference>
<evidence type="ECO:0000313" key="3">
    <source>
        <dbReference type="EMBL" id="MBC3516946.1"/>
    </source>
</evidence>
<accession>A0A8J6M211</accession>
<dbReference type="AlphaFoldDB" id="A0A8J6M211"/>
<dbReference type="GO" id="GO:0003677">
    <property type="term" value="F:DNA binding"/>
    <property type="evidence" value="ECO:0007669"/>
    <property type="project" value="UniProtKB-KW"/>
</dbReference>
<dbReference type="SMART" id="SM00530">
    <property type="entry name" value="HTH_XRE"/>
    <property type="match status" value="1"/>
</dbReference>
<evidence type="ECO:0000259" key="2">
    <source>
        <dbReference type="PROSITE" id="PS50943"/>
    </source>
</evidence>